<evidence type="ECO:0000256" key="9">
    <source>
        <dbReference type="ARBA" id="ARBA00023136"/>
    </source>
</evidence>
<protein>
    <submittedName>
        <fullName evidence="13">Porin</fullName>
    </submittedName>
</protein>
<dbReference type="PROSITE" id="PS51318">
    <property type="entry name" value="TAT"/>
    <property type="match status" value="1"/>
</dbReference>
<dbReference type="Pfam" id="PF13609">
    <property type="entry name" value="Porin_4"/>
    <property type="match status" value="1"/>
</dbReference>
<accession>A0ABU9RNI6</accession>
<name>A0ABU9RNI6_9BURK</name>
<keyword evidence="6 11" id="KW-0732">Signal</keyword>
<evidence type="ECO:0000256" key="5">
    <source>
        <dbReference type="ARBA" id="ARBA00022692"/>
    </source>
</evidence>
<keyword evidence="8" id="KW-0626">Porin</keyword>
<keyword evidence="3" id="KW-0813">Transport</keyword>
<dbReference type="InterPro" id="IPR050298">
    <property type="entry name" value="Gram-neg_bact_OMP"/>
</dbReference>
<dbReference type="PANTHER" id="PTHR34501:SF9">
    <property type="entry name" value="MAJOR OUTER MEMBRANE PROTEIN P.IA"/>
    <property type="match status" value="1"/>
</dbReference>
<dbReference type="InterPro" id="IPR006311">
    <property type="entry name" value="TAT_signal"/>
</dbReference>
<dbReference type="SUPFAM" id="SSF56935">
    <property type="entry name" value="Porins"/>
    <property type="match status" value="1"/>
</dbReference>
<dbReference type="InterPro" id="IPR033900">
    <property type="entry name" value="Gram_neg_porin_domain"/>
</dbReference>
<keyword evidence="7" id="KW-0406">Ion transport</keyword>
<dbReference type="RefSeq" id="WP_342946417.1">
    <property type="nucleotide sequence ID" value="NZ_JAYMRV010000002.1"/>
</dbReference>
<evidence type="ECO:0000313" key="14">
    <source>
        <dbReference type="Proteomes" id="UP001489897"/>
    </source>
</evidence>
<evidence type="ECO:0000256" key="4">
    <source>
        <dbReference type="ARBA" id="ARBA00022452"/>
    </source>
</evidence>
<proteinExistence type="predicted"/>
<feature type="chain" id="PRO_5046395499" evidence="11">
    <location>
        <begin position="43"/>
        <end position="390"/>
    </location>
</feature>
<feature type="signal peptide" evidence="11">
    <location>
        <begin position="1"/>
        <end position="42"/>
    </location>
</feature>
<evidence type="ECO:0000256" key="7">
    <source>
        <dbReference type="ARBA" id="ARBA00023065"/>
    </source>
</evidence>
<evidence type="ECO:0000256" key="6">
    <source>
        <dbReference type="ARBA" id="ARBA00022729"/>
    </source>
</evidence>
<gene>
    <name evidence="13" type="ORF">VSR73_08325</name>
</gene>
<organism evidence="13 14">
    <name type="scientific">Paraburkholderia ferrariae</name>
    <dbReference type="NCBI Taxonomy" id="386056"/>
    <lineage>
        <taxon>Bacteria</taxon>
        <taxon>Pseudomonadati</taxon>
        <taxon>Pseudomonadota</taxon>
        <taxon>Betaproteobacteria</taxon>
        <taxon>Burkholderiales</taxon>
        <taxon>Burkholderiaceae</taxon>
        <taxon>Paraburkholderia</taxon>
    </lineage>
</organism>
<comment type="subunit">
    <text evidence="2">Homotrimer.</text>
</comment>
<evidence type="ECO:0000256" key="11">
    <source>
        <dbReference type="SAM" id="SignalP"/>
    </source>
</evidence>
<keyword evidence="5" id="KW-0812">Transmembrane</keyword>
<dbReference type="CDD" id="cd00342">
    <property type="entry name" value="gram_neg_porins"/>
    <property type="match status" value="1"/>
</dbReference>
<dbReference type="Gene3D" id="2.40.160.10">
    <property type="entry name" value="Porin"/>
    <property type="match status" value="1"/>
</dbReference>
<keyword evidence="10" id="KW-0998">Cell outer membrane</keyword>
<feature type="domain" description="Porin" evidence="12">
    <location>
        <begin position="29"/>
        <end position="361"/>
    </location>
</feature>
<sequence length="390" mass="40754">MQEHKTYTTHAFTRTSPRAFAATATAAAATAAFALAPQAAHAQSSVTLYGIVDVGIEHINNTPGGGATTREVSGNLSGSRWGLKGVEDLGGGMKAIFTLENGFNVNDGTSAQSTKGLGANAATTSRLFGRQAWVGLTWHGQQITFGRQNSVLYDQAVVFDPMGASSRYSTLSIDYATAGRVDNSAKYVGAFGPVSVAAMYSTRYDTGYGSEVPGAQLTGRYFGGSLTYAGGPLAASLSYEQRNSNTVATNTATERRATAAATWLVGSFKAFAGYRYLQASRAFLPANAIGAANGSQSGAANLWWAGANYAFTPAFFVTAAAYYQDVHGSSADPWMSVLSADYLLSRSTDIYATAAFARNKGGSALGVNGYGTVAANYDQTGFVVGMRKKF</sequence>
<dbReference type="Proteomes" id="UP001489897">
    <property type="component" value="Unassembled WGS sequence"/>
</dbReference>
<keyword evidence="14" id="KW-1185">Reference proteome</keyword>
<reference evidence="13 14" key="1">
    <citation type="submission" date="2024-01" db="EMBL/GenBank/DDBJ databases">
        <title>The diversity of rhizobia nodulating Mimosa spp. in eleven states of Brazil covering several biomes is determined by host plant, location, and edaphic factors.</title>
        <authorList>
            <person name="Rouws L."/>
            <person name="Barauna A."/>
            <person name="Beukes C."/>
            <person name="De Faria S.M."/>
            <person name="Gross E."/>
            <person name="Dos Reis Junior F.B."/>
            <person name="Simon M."/>
            <person name="Maluk M."/>
            <person name="Odee D.W."/>
            <person name="Kenicer G."/>
            <person name="Young J.P.W."/>
            <person name="Reis V.M."/>
            <person name="Zilli J."/>
            <person name="James E.K."/>
        </authorList>
    </citation>
    <scope>NUCLEOTIDE SEQUENCE [LARGE SCALE GENOMIC DNA]</scope>
    <source>
        <strain evidence="13 14">JPY167</strain>
    </source>
</reference>
<comment type="caution">
    <text evidence="13">The sequence shown here is derived from an EMBL/GenBank/DDBJ whole genome shotgun (WGS) entry which is preliminary data.</text>
</comment>
<evidence type="ECO:0000256" key="1">
    <source>
        <dbReference type="ARBA" id="ARBA00004571"/>
    </source>
</evidence>
<evidence type="ECO:0000313" key="13">
    <source>
        <dbReference type="EMBL" id="MEM5421071.1"/>
    </source>
</evidence>
<keyword evidence="4" id="KW-1134">Transmembrane beta strand</keyword>
<dbReference type="EMBL" id="JAYMRV010000002">
    <property type="protein sequence ID" value="MEM5421071.1"/>
    <property type="molecule type" value="Genomic_DNA"/>
</dbReference>
<evidence type="ECO:0000256" key="3">
    <source>
        <dbReference type="ARBA" id="ARBA00022448"/>
    </source>
</evidence>
<keyword evidence="9" id="KW-0472">Membrane</keyword>
<dbReference type="InterPro" id="IPR023614">
    <property type="entry name" value="Porin_dom_sf"/>
</dbReference>
<evidence type="ECO:0000259" key="12">
    <source>
        <dbReference type="Pfam" id="PF13609"/>
    </source>
</evidence>
<evidence type="ECO:0000256" key="10">
    <source>
        <dbReference type="ARBA" id="ARBA00023237"/>
    </source>
</evidence>
<evidence type="ECO:0000256" key="8">
    <source>
        <dbReference type="ARBA" id="ARBA00023114"/>
    </source>
</evidence>
<comment type="subcellular location">
    <subcellularLocation>
        <location evidence="1">Cell outer membrane</location>
        <topology evidence="1">Multi-pass membrane protein</topology>
    </subcellularLocation>
</comment>
<evidence type="ECO:0000256" key="2">
    <source>
        <dbReference type="ARBA" id="ARBA00011233"/>
    </source>
</evidence>
<dbReference type="PANTHER" id="PTHR34501">
    <property type="entry name" value="PROTEIN YDDL-RELATED"/>
    <property type="match status" value="1"/>
</dbReference>